<dbReference type="STRING" id="1469948.GCA_000732725_00073"/>
<dbReference type="GO" id="GO:0016740">
    <property type="term" value="F:transferase activity"/>
    <property type="evidence" value="ECO:0007669"/>
    <property type="project" value="UniProtKB-KW"/>
</dbReference>
<feature type="region of interest" description="Disordered" evidence="9">
    <location>
        <begin position="135"/>
        <end position="157"/>
    </location>
</feature>
<dbReference type="NCBIfam" id="TIGR00132">
    <property type="entry name" value="gatA"/>
    <property type="match status" value="1"/>
</dbReference>
<dbReference type="InterPro" id="IPR020556">
    <property type="entry name" value="Amidase_CS"/>
</dbReference>
<evidence type="ECO:0000313" key="12">
    <source>
        <dbReference type="Proteomes" id="UP000295718"/>
    </source>
</evidence>
<dbReference type="GO" id="GO:0006412">
    <property type="term" value="P:translation"/>
    <property type="evidence" value="ECO:0007669"/>
    <property type="project" value="UniProtKB-UniRule"/>
</dbReference>
<dbReference type="PROSITE" id="PS00571">
    <property type="entry name" value="AMIDASES"/>
    <property type="match status" value="1"/>
</dbReference>
<proteinExistence type="inferred from homology"/>
<feature type="active site" description="Acyl-ester intermediate" evidence="8">
    <location>
        <position position="178"/>
    </location>
</feature>
<evidence type="ECO:0000256" key="2">
    <source>
        <dbReference type="ARBA" id="ARBA00022598"/>
    </source>
</evidence>
<evidence type="ECO:0000256" key="3">
    <source>
        <dbReference type="ARBA" id="ARBA00022741"/>
    </source>
</evidence>
<evidence type="ECO:0000313" key="11">
    <source>
        <dbReference type="EMBL" id="TCL60340.1"/>
    </source>
</evidence>
<organism evidence="11 12">
    <name type="scientific">Kineothrix alysoides</name>
    <dbReference type="NCBI Taxonomy" id="1469948"/>
    <lineage>
        <taxon>Bacteria</taxon>
        <taxon>Bacillati</taxon>
        <taxon>Bacillota</taxon>
        <taxon>Clostridia</taxon>
        <taxon>Lachnospirales</taxon>
        <taxon>Lachnospiraceae</taxon>
        <taxon>Kineothrix</taxon>
    </lineage>
</organism>
<sequence length="489" mass="52233">MDILQWTALELAAAIKRKEVTVMDAAAAVLDSIESREGRYNCYITVDREGALKKAEDIQRKIDSGELTGPLAGVPMAIKDNMCTEGILTTCASKILGNFVPVFSSEAVLNLEKAGALMIGKTNMDEFAMGSTTETSAYGETKNPWDENRVPGGSSGGSAAAVAAQECFFALGSDTGGSIRQPASYCGVVGLKPTYGTVSRYGLIAYGSSLDQIGPISKDVADCAAILEAIASHDEKDSTSVARDTDFADALTEDVKGMKIGVPKDYFGEGLDGEVKEAVLKAAQVLRDKGAMVEEFDLSLAEYAIPAYYAIAAAEASSNLERFDGIKYGHRAQEYDGLHSMYKKSRSEGFGAEVKRRIMLGSFVLSSGYYDAYYLKALKVKALIKKAFDEAFSKYDLILGPVAPTTAPGLGESLADPIKMYLGDIYTISVNLAGLPAISVPCGIDSKGLPIGLQLIGDCFQEKKIIQAAYTYEKARGVFGTPTIENEEK</sequence>
<evidence type="ECO:0000259" key="10">
    <source>
        <dbReference type="Pfam" id="PF01425"/>
    </source>
</evidence>
<dbReference type="Proteomes" id="UP000295718">
    <property type="component" value="Unassembled WGS sequence"/>
</dbReference>
<dbReference type="InterPro" id="IPR004412">
    <property type="entry name" value="GatA"/>
</dbReference>
<keyword evidence="11" id="KW-0808">Transferase</keyword>
<evidence type="ECO:0000256" key="5">
    <source>
        <dbReference type="ARBA" id="ARBA00022917"/>
    </source>
</evidence>
<keyword evidence="12" id="KW-1185">Reference proteome</keyword>
<dbReference type="PANTHER" id="PTHR11895:SF151">
    <property type="entry name" value="GLUTAMYL-TRNA(GLN) AMIDOTRANSFERASE SUBUNIT A"/>
    <property type="match status" value="1"/>
</dbReference>
<dbReference type="GO" id="GO:0030956">
    <property type="term" value="C:glutamyl-tRNA(Gln) amidotransferase complex"/>
    <property type="evidence" value="ECO:0007669"/>
    <property type="project" value="InterPro"/>
</dbReference>
<dbReference type="OrthoDB" id="9811471at2"/>
<reference evidence="11 12" key="1">
    <citation type="submission" date="2019-03" db="EMBL/GenBank/DDBJ databases">
        <title>Genomic Encyclopedia of Type Strains, Phase IV (KMG-IV): sequencing the most valuable type-strain genomes for metagenomic binning, comparative biology and taxonomic classification.</title>
        <authorList>
            <person name="Goeker M."/>
        </authorList>
    </citation>
    <scope>NUCLEOTIDE SEQUENCE [LARGE SCALE GENOMIC DNA]</scope>
    <source>
        <strain evidence="11 12">DSM 100556</strain>
    </source>
</reference>
<comment type="caution">
    <text evidence="11">The sequence shown here is derived from an EMBL/GenBank/DDBJ whole genome shotgun (WGS) entry which is preliminary data.</text>
</comment>
<dbReference type="HAMAP" id="MF_00120">
    <property type="entry name" value="GatA"/>
    <property type="match status" value="1"/>
</dbReference>
<evidence type="ECO:0000256" key="9">
    <source>
        <dbReference type="SAM" id="MobiDB-lite"/>
    </source>
</evidence>
<dbReference type="Gene3D" id="3.90.1300.10">
    <property type="entry name" value="Amidase signature (AS) domain"/>
    <property type="match status" value="1"/>
</dbReference>
<keyword evidence="4 8" id="KW-0067">ATP-binding</keyword>
<evidence type="ECO:0000256" key="8">
    <source>
        <dbReference type="HAMAP-Rule" id="MF_00120"/>
    </source>
</evidence>
<accession>A0A4R1R4K8</accession>
<feature type="active site" description="Charge relay system" evidence="8">
    <location>
        <position position="154"/>
    </location>
</feature>
<protein>
    <recommendedName>
        <fullName evidence="8">Glutamyl-tRNA(Gln) amidotransferase subunit A</fullName>
        <shortName evidence="8">Glu-ADT subunit A</shortName>
        <ecNumber evidence="8">6.3.5.7</ecNumber>
    </recommendedName>
</protein>
<dbReference type="EC" id="6.3.5.7" evidence="8"/>
<dbReference type="Pfam" id="PF01425">
    <property type="entry name" value="Amidase"/>
    <property type="match status" value="1"/>
</dbReference>
<keyword evidence="3 8" id="KW-0547">Nucleotide-binding</keyword>
<evidence type="ECO:0000256" key="6">
    <source>
        <dbReference type="ARBA" id="ARBA00025295"/>
    </source>
</evidence>
<comment type="function">
    <text evidence="6 8">Allows the formation of correctly charged Gln-tRNA(Gln) through the transamidation of misacylated Glu-tRNA(Gln) in organisms which lack glutaminyl-tRNA synthetase. The reaction takes place in the presence of glutamine and ATP through an activated gamma-phospho-Glu-tRNA(Gln).</text>
</comment>
<feature type="active site" description="Charge relay system" evidence="8">
    <location>
        <position position="79"/>
    </location>
</feature>
<dbReference type="InterPro" id="IPR036928">
    <property type="entry name" value="AS_sf"/>
</dbReference>
<dbReference type="PANTHER" id="PTHR11895">
    <property type="entry name" value="TRANSAMIDASE"/>
    <property type="match status" value="1"/>
</dbReference>
<comment type="similarity">
    <text evidence="1 8">Belongs to the amidase family. GatA subfamily.</text>
</comment>
<dbReference type="InterPro" id="IPR000120">
    <property type="entry name" value="Amidase"/>
</dbReference>
<name>A0A4R1R4K8_9FIRM</name>
<dbReference type="GO" id="GO:0005524">
    <property type="term" value="F:ATP binding"/>
    <property type="evidence" value="ECO:0007669"/>
    <property type="project" value="UniProtKB-KW"/>
</dbReference>
<dbReference type="RefSeq" id="WP_031388860.1">
    <property type="nucleotide sequence ID" value="NZ_JPNB01000001.1"/>
</dbReference>
<feature type="domain" description="Amidase" evidence="10">
    <location>
        <begin position="27"/>
        <end position="465"/>
    </location>
</feature>
<keyword evidence="2 8" id="KW-0436">Ligase</keyword>
<gene>
    <name evidence="8" type="primary">gatA</name>
    <name evidence="11" type="ORF">EDD76_10235</name>
</gene>
<comment type="catalytic activity">
    <reaction evidence="7 8">
        <text>L-glutamyl-tRNA(Gln) + L-glutamine + ATP + H2O = L-glutaminyl-tRNA(Gln) + L-glutamate + ADP + phosphate + H(+)</text>
        <dbReference type="Rhea" id="RHEA:17521"/>
        <dbReference type="Rhea" id="RHEA-COMP:9681"/>
        <dbReference type="Rhea" id="RHEA-COMP:9684"/>
        <dbReference type="ChEBI" id="CHEBI:15377"/>
        <dbReference type="ChEBI" id="CHEBI:15378"/>
        <dbReference type="ChEBI" id="CHEBI:29985"/>
        <dbReference type="ChEBI" id="CHEBI:30616"/>
        <dbReference type="ChEBI" id="CHEBI:43474"/>
        <dbReference type="ChEBI" id="CHEBI:58359"/>
        <dbReference type="ChEBI" id="CHEBI:78520"/>
        <dbReference type="ChEBI" id="CHEBI:78521"/>
        <dbReference type="ChEBI" id="CHEBI:456216"/>
        <dbReference type="EC" id="6.3.5.7"/>
    </reaction>
</comment>
<dbReference type="AlphaFoldDB" id="A0A4R1R4K8"/>
<keyword evidence="5 8" id="KW-0648">Protein biosynthesis</keyword>
<evidence type="ECO:0000256" key="7">
    <source>
        <dbReference type="ARBA" id="ARBA00047407"/>
    </source>
</evidence>
<dbReference type="GO" id="GO:0050567">
    <property type="term" value="F:glutaminyl-tRNA synthase (glutamine-hydrolyzing) activity"/>
    <property type="evidence" value="ECO:0007669"/>
    <property type="project" value="UniProtKB-UniRule"/>
</dbReference>
<comment type="subunit">
    <text evidence="8">Heterotrimer of A, B and C subunits.</text>
</comment>
<evidence type="ECO:0000256" key="1">
    <source>
        <dbReference type="ARBA" id="ARBA00008069"/>
    </source>
</evidence>
<evidence type="ECO:0000256" key="4">
    <source>
        <dbReference type="ARBA" id="ARBA00022840"/>
    </source>
</evidence>
<dbReference type="EMBL" id="SLUO01000002">
    <property type="protein sequence ID" value="TCL60340.1"/>
    <property type="molecule type" value="Genomic_DNA"/>
</dbReference>
<dbReference type="InterPro" id="IPR023631">
    <property type="entry name" value="Amidase_dom"/>
</dbReference>
<dbReference type="SUPFAM" id="SSF75304">
    <property type="entry name" value="Amidase signature (AS) enzymes"/>
    <property type="match status" value="1"/>
</dbReference>